<dbReference type="Pfam" id="PF00010">
    <property type="entry name" value="HLH"/>
    <property type="match status" value="1"/>
</dbReference>
<dbReference type="GO" id="GO:0005634">
    <property type="term" value="C:nucleus"/>
    <property type="evidence" value="ECO:0007669"/>
    <property type="project" value="UniProtKB-SubCell"/>
</dbReference>
<reference evidence="7" key="1">
    <citation type="journal article" date="2021" name="bioRxiv">
        <title>Whole Genome Assembly and Annotation of Northern Wild Rice, Zizania palustris L., Supports a Whole Genome Duplication in the Zizania Genus.</title>
        <authorList>
            <person name="Haas M."/>
            <person name="Kono T."/>
            <person name="Macchietto M."/>
            <person name="Millas R."/>
            <person name="McGilp L."/>
            <person name="Shao M."/>
            <person name="Duquette J."/>
            <person name="Hirsch C.N."/>
            <person name="Kimball J."/>
        </authorList>
    </citation>
    <scope>NUCLEOTIDE SEQUENCE</scope>
    <source>
        <tissue evidence="7">Fresh leaf tissue</tissue>
    </source>
</reference>
<evidence type="ECO:0000313" key="8">
    <source>
        <dbReference type="Proteomes" id="UP000729402"/>
    </source>
</evidence>
<evidence type="ECO:0000256" key="4">
    <source>
        <dbReference type="ARBA" id="ARBA00023242"/>
    </source>
</evidence>
<keyword evidence="2" id="KW-0805">Transcription regulation</keyword>
<accession>A0A8J5W522</accession>
<dbReference type="PANTHER" id="PTHR31945:SF68">
    <property type="entry name" value="TRANSCRIPTION FACTOR UDT1"/>
    <property type="match status" value="1"/>
</dbReference>
<keyword evidence="8" id="KW-1185">Reference proteome</keyword>
<dbReference type="Proteomes" id="UP000729402">
    <property type="component" value="Unassembled WGS sequence"/>
</dbReference>
<name>A0A8J5W522_ZIZPA</name>
<reference evidence="7" key="2">
    <citation type="submission" date="2021-02" db="EMBL/GenBank/DDBJ databases">
        <authorList>
            <person name="Kimball J.A."/>
            <person name="Haas M.W."/>
            <person name="Macchietto M."/>
            <person name="Kono T."/>
            <person name="Duquette J."/>
            <person name="Shao M."/>
        </authorList>
    </citation>
    <scope>NUCLEOTIDE SEQUENCE</scope>
    <source>
        <tissue evidence="7">Fresh leaf tissue</tissue>
    </source>
</reference>
<evidence type="ECO:0000259" key="6">
    <source>
        <dbReference type="PROSITE" id="PS50888"/>
    </source>
</evidence>
<protein>
    <recommendedName>
        <fullName evidence="6">BHLH domain-containing protein</fullName>
    </recommendedName>
</protein>
<dbReference type="InterPro" id="IPR051358">
    <property type="entry name" value="TF_AMS/ICE1/BHLH6-like"/>
</dbReference>
<evidence type="ECO:0000256" key="5">
    <source>
        <dbReference type="SAM" id="Coils"/>
    </source>
</evidence>
<feature type="coiled-coil region" evidence="5">
    <location>
        <begin position="123"/>
        <end position="150"/>
    </location>
</feature>
<dbReference type="AlphaFoldDB" id="A0A8J5W522"/>
<comment type="subcellular location">
    <subcellularLocation>
        <location evidence="1">Nucleus</location>
    </subcellularLocation>
</comment>
<evidence type="ECO:0000256" key="3">
    <source>
        <dbReference type="ARBA" id="ARBA00023163"/>
    </source>
</evidence>
<sequence>MPPRARAPCGCGGGGEEVKEEMMEEEEDFVDSVLNFAGGGGGDESDGGEQQAAAVTTEYKSKNLVAERRRRERLNGNILALRAAVPKITKASAWLAASSLPPISDYLILTPIMQIKMSKDATLMDAIDHIKNLQSKVLELQHQLADSAGEAWEKQASASCSESFVPTENMNTHYQGQVELISLGPCKYNLKIFWTKRAGLFTKVLEALCSYNVEVLSLNSISLYGHAESFFSIEYSDKVATALSLQVKGEHDAVMVELRNLLSSIVEVPII</sequence>
<dbReference type="PROSITE" id="PS50888">
    <property type="entry name" value="BHLH"/>
    <property type="match status" value="1"/>
</dbReference>
<keyword evidence="5" id="KW-0175">Coiled coil</keyword>
<dbReference type="InterPro" id="IPR011598">
    <property type="entry name" value="bHLH_dom"/>
</dbReference>
<keyword evidence="3" id="KW-0804">Transcription</keyword>
<dbReference type="GO" id="GO:0043565">
    <property type="term" value="F:sequence-specific DNA binding"/>
    <property type="evidence" value="ECO:0007669"/>
    <property type="project" value="TreeGrafter"/>
</dbReference>
<dbReference type="SMART" id="SM00353">
    <property type="entry name" value="HLH"/>
    <property type="match status" value="1"/>
</dbReference>
<evidence type="ECO:0000256" key="2">
    <source>
        <dbReference type="ARBA" id="ARBA00023015"/>
    </source>
</evidence>
<proteinExistence type="predicted"/>
<dbReference type="GO" id="GO:0046983">
    <property type="term" value="F:protein dimerization activity"/>
    <property type="evidence" value="ECO:0007669"/>
    <property type="project" value="InterPro"/>
</dbReference>
<dbReference type="OrthoDB" id="690068at2759"/>
<keyword evidence="4" id="KW-0539">Nucleus</keyword>
<evidence type="ECO:0000256" key="1">
    <source>
        <dbReference type="ARBA" id="ARBA00004123"/>
    </source>
</evidence>
<comment type="caution">
    <text evidence="7">The sequence shown here is derived from an EMBL/GenBank/DDBJ whole genome shotgun (WGS) entry which is preliminary data.</text>
</comment>
<dbReference type="EMBL" id="JAAALK010000282">
    <property type="protein sequence ID" value="KAG8080178.1"/>
    <property type="molecule type" value="Genomic_DNA"/>
</dbReference>
<dbReference type="GO" id="GO:0003700">
    <property type="term" value="F:DNA-binding transcription factor activity"/>
    <property type="evidence" value="ECO:0007669"/>
    <property type="project" value="TreeGrafter"/>
</dbReference>
<organism evidence="7 8">
    <name type="scientific">Zizania palustris</name>
    <name type="common">Northern wild rice</name>
    <dbReference type="NCBI Taxonomy" id="103762"/>
    <lineage>
        <taxon>Eukaryota</taxon>
        <taxon>Viridiplantae</taxon>
        <taxon>Streptophyta</taxon>
        <taxon>Embryophyta</taxon>
        <taxon>Tracheophyta</taxon>
        <taxon>Spermatophyta</taxon>
        <taxon>Magnoliopsida</taxon>
        <taxon>Liliopsida</taxon>
        <taxon>Poales</taxon>
        <taxon>Poaceae</taxon>
        <taxon>BOP clade</taxon>
        <taxon>Oryzoideae</taxon>
        <taxon>Oryzeae</taxon>
        <taxon>Zizaniinae</taxon>
        <taxon>Zizania</taxon>
    </lineage>
</organism>
<dbReference type="PANTHER" id="PTHR31945">
    <property type="entry name" value="TRANSCRIPTION FACTOR SCREAM2-RELATED"/>
    <property type="match status" value="1"/>
</dbReference>
<evidence type="ECO:0000313" key="7">
    <source>
        <dbReference type="EMBL" id="KAG8080178.1"/>
    </source>
</evidence>
<gene>
    <name evidence="7" type="ORF">GUJ93_ZPchr0007g4542</name>
</gene>
<feature type="domain" description="BHLH" evidence="6">
    <location>
        <begin position="58"/>
        <end position="133"/>
    </location>
</feature>